<feature type="transmembrane region" description="Helical" evidence="1">
    <location>
        <begin position="59"/>
        <end position="78"/>
    </location>
</feature>
<keyword evidence="1" id="KW-1133">Transmembrane helix</keyword>
<sequence>MDSLTQVVLGAAVGEAVLGKKVGNKAMLWGAIAGTIPDLDVAARFLTDTITATEMHRGFSHSIVFSVLMAPILGWLVHQIKKRPDVGWQGWAKLFFWGLFTHPLLDAFTTWGTQLFWPFDVRLAFNSIFVIDPLYTVPFLTCLVIAAFKKKGTLSRKRINNLGIYLSTGYLVITLFLKWGAYSKITAELEQQNIAYSGISMRPAPLNTILWNANVDAGENYLIGDYSFFDSQPVTFTPFPKNREASQELAATDAVQRLSKISKGWYILEKENDQWVYNDLRFGLISIDPQKPQFVFRYILEEKNGTITATEDRPKMENTDAIFATLWKRMMGN</sequence>
<proteinExistence type="predicted"/>
<accession>A0ABV9I373</accession>
<comment type="caution">
    <text evidence="2">The sequence shown here is derived from an EMBL/GenBank/DDBJ whole genome shotgun (WGS) entry which is preliminary data.</text>
</comment>
<gene>
    <name evidence="2" type="ORF">ACFO3O_21865</name>
</gene>
<organism evidence="2 3">
    <name type="scientific">Dokdonia ponticola</name>
    <dbReference type="NCBI Taxonomy" id="2041041"/>
    <lineage>
        <taxon>Bacteria</taxon>
        <taxon>Pseudomonadati</taxon>
        <taxon>Bacteroidota</taxon>
        <taxon>Flavobacteriia</taxon>
        <taxon>Flavobacteriales</taxon>
        <taxon>Flavobacteriaceae</taxon>
        <taxon>Dokdonia</taxon>
    </lineage>
</organism>
<keyword evidence="3" id="KW-1185">Reference proteome</keyword>
<keyword evidence="1" id="KW-0812">Transmembrane</keyword>
<dbReference type="RefSeq" id="WP_379982885.1">
    <property type="nucleotide sequence ID" value="NZ_JBHSFV010000023.1"/>
</dbReference>
<feature type="transmembrane region" description="Helical" evidence="1">
    <location>
        <begin position="160"/>
        <end position="182"/>
    </location>
</feature>
<protein>
    <submittedName>
        <fullName evidence="2">Metal-dependent hydrolase</fullName>
    </submittedName>
</protein>
<name>A0ABV9I373_9FLAO</name>
<evidence type="ECO:0000313" key="3">
    <source>
        <dbReference type="Proteomes" id="UP001596043"/>
    </source>
</evidence>
<keyword evidence="2" id="KW-0378">Hydrolase</keyword>
<dbReference type="InterPro" id="IPR053170">
    <property type="entry name" value="Transcription_regulator"/>
</dbReference>
<feature type="transmembrane region" description="Helical" evidence="1">
    <location>
        <begin position="90"/>
        <end position="111"/>
    </location>
</feature>
<dbReference type="Proteomes" id="UP001596043">
    <property type="component" value="Unassembled WGS sequence"/>
</dbReference>
<evidence type="ECO:0000313" key="2">
    <source>
        <dbReference type="EMBL" id="MFC4636567.1"/>
    </source>
</evidence>
<reference evidence="3" key="1">
    <citation type="journal article" date="2019" name="Int. J. Syst. Evol. Microbiol.">
        <title>The Global Catalogue of Microorganisms (GCM) 10K type strain sequencing project: providing services to taxonomists for standard genome sequencing and annotation.</title>
        <authorList>
            <consortium name="The Broad Institute Genomics Platform"/>
            <consortium name="The Broad Institute Genome Sequencing Center for Infectious Disease"/>
            <person name="Wu L."/>
            <person name="Ma J."/>
        </authorList>
    </citation>
    <scope>NUCLEOTIDE SEQUENCE [LARGE SCALE GENOMIC DNA]</scope>
    <source>
        <strain evidence="3">YJ-61-S</strain>
    </source>
</reference>
<feature type="transmembrane region" description="Helical" evidence="1">
    <location>
        <begin position="123"/>
        <end position="148"/>
    </location>
</feature>
<dbReference type="GO" id="GO:0016787">
    <property type="term" value="F:hydrolase activity"/>
    <property type="evidence" value="ECO:0007669"/>
    <property type="project" value="UniProtKB-KW"/>
</dbReference>
<evidence type="ECO:0000256" key="1">
    <source>
        <dbReference type="SAM" id="Phobius"/>
    </source>
</evidence>
<dbReference type="EMBL" id="JBHSFV010000023">
    <property type="protein sequence ID" value="MFC4636567.1"/>
    <property type="molecule type" value="Genomic_DNA"/>
</dbReference>
<dbReference type="InterPro" id="IPR007404">
    <property type="entry name" value="YdjM-like"/>
</dbReference>
<dbReference type="PANTHER" id="PTHR40031:SF1">
    <property type="entry name" value="MEMBRANE-BOUND METAL-DEPENDENT HYDROLASE"/>
    <property type="match status" value="1"/>
</dbReference>
<dbReference type="Pfam" id="PF04307">
    <property type="entry name" value="YdjM"/>
    <property type="match status" value="1"/>
</dbReference>
<keyword evidence="1" id="KW-0472">Membrane</keyword>
<dbReference type="PANTHER" id="PTHR40031">
    <property type="entry name" value="HYPOTHETICAL MEMBRANE SPANNING PROTEIN"/>
    <property type="match status" value="1"/>
</dbReference>